<dbReference type="Proteomes" id="UP001055172">
    <property type="component" value="Unassembled WGS sequence"/>
</dbReference>
<organism evidence="1 2">
    <name type="scientific">Colletotrichum liriopes</name>
    <dbReference type="NCBI Taxonomy" id="708192"/>
    <lineage>
        <taxon>Eukaryota</taxon>
        <taxon>Fungi</taxon>
        <taxon>Dikarya</taxon>
        <taxon>Ascomycota</taxon>
        <taxon>Pezizomycotina</taxon>
        <taxon>Sordariomycetes</taxon>
        <taxon>Hypocreomycetidae</taxon>
        <taxon>Glomerellales</taxon>
        <taxon>Glomerellaceae</taxon>
        <taxon>Colletotrichum</taxon>
        <taxon>Colletotrichum spaethianum species complex</taxon>
    </lineage>
</organism>
<gene>
    <name evidence="1" type="ORF">ColLi_05663</name>
</gene>
<comment type="caution">
    <text evidence="1">The sequence shown here is derived from an EMBL/GenBank/DDBJ whole genome shotgun (WGS) entry which is preliminary data.</text>
</comment>
<protein>
    <submittedName>
        <fullName evidence="1">Uncharacterized protein</fullName>
    </submittedName>
</protein>
<dbReference type="AlphaFoldDB" id="A0AA37LRK9"/>
<evidence type="ECO:0000313" key="2">
    <source>
        <dbReference type="Proteomes" id="UP001055172"/>
    </source>
</evidence>
<name>A0AA37LRK9_9PEZI</name>
<accession>A0AA37LRK9</accession>
<reference evidence="1 2" key="1">
    <citation type="submission" date="2021-07" db="EMBL/GenBank/DDBJ databases">
        <title>Genome data of Colletotrichum spaethianum.</title>
        <authorList>
            <person name="Utami Y.D."/>
            <person name="Hiruma K."/>
        </authorList>
    </citation>
    <scope>NUCLEOTIDE SEQUENCE [LARGE SCALE GENOMIC DNA]</scope>
    <source>
        <strain evidence="1 2">MAFF 242679</strain>
    </source>
</reference>
<proteinExistence type="predicted"/>
<sequence length="69" mass="7072">MRITPAQGRKALPSEGRATRSIFSVADHEVLADAATAGFWIKCVDAGYVTPPPNTTGEGDLGASVTLAG</sequence>
<keyword evidence="2" id="KW-1185">Reference proteome</keyword>
<evidence type="ECO:0000313" key="1">
    <source>
        <dbReference type="EMBL" id="GJC82825.1"/>
    </source>
</evidence>
<dbReference type="EMBL" id="BPPX01000010">
    <property type="protein sequence ID" value="GJC82825.1"/>
    <property type="molecule type" value="Genomic_DNA"/>
</dbReference>